<feature type="transmembrane region" description="Helical" evidence="1">
    <location>
        <begin position="80"/>
        <end position="100"/>
    </location>
</feature>
<feature type="signal peptide" evidence="2">
    <location>
        <begin position="1"/>
        <end position="20"/>
    </location>
</feature>
<dbReference type="EMBL" id="PKSG01000680">
    <property type="protein sequence ID" value="POR33502.1"/>
    <property type="molecule type" value="Genomic_DNA"/>
</dbReference>
<proteinExistence type="predicted"/>
<protein>
    <submittedName>
        <fullName evidence="3">Uncharacterized protein</fullName>
    </submittedName>
</protein>
<feature type="transmembrane region" description="Helical" evidence="1">
    <location>
        <begin position="121"/>
        <end position="144"/>
    </location>
</feature>
<dbReference type="OrthoDB" id="5293596at2759"/>
<evidence type="ECO:0000256" key="1">
    <source>
        <dbReference type="SAM" id="Phobius"/>
    </source>
</evidence>
<dbReference type="Proteomes" id="UP000237481">
    <property type="component" value="Unassembled WGS sequence"/>
</dbReference>
<keyword evidence="1" id="KW-0812">Transmembrane</keyword>
<dbReference type="AlphaFoldDB" id="A0A2S4KTJ5"/>
<reference evidence="3 4" key="1">
    <citation type="submission" date="2018-01" db="EMBL/GenBank/DDBJ databases">
        <title>Harnessing the power of phylogenomics to disentangle the directionality and signatures of interkingdom host jumping in the parasitic fungal genus Tolypocladium.</title>
        <authorList>
            <person name="Quandt C.A."/>
            <person name="Patterson W."/>
            <person name="Spatafora J.W."/>
        </authorList>
    </citation>
    <scope>NUCLEOTIDE SEQUENCE [LARGE SCALE GENOMIC DNA]</scope>
    <source>
        <strain evidence="3 4">NRBC 100945</strain>
    </source>
</reference>
<evidence type="ECO:0000256" key="2">
    <source>
        <dbReference type="SAM" id="SignalP"/>
    </source>
</evidence>
<name>A0A2S4KTJ5_9HYPO</name>
<feature type="transmembrane region" description="Helical" evidence="1">
    <location>
        <begin position="282"/>
        <end position="308"/>
    </location>
</feature>
<feature type="transmembrane region" description="Helical" evidence="1">
    <location>
        <begin position="175"/>
        <end position="198"/>
    </location>
</feature>
<evidence type="ECO:0000313" key="3">
    <source>
        <dbReference type="EMBL" id="POR33502.1"/>
    </source>
</evidence>
<evidence type="ECO:0000313" key="4">
    <source>
        <dbReference type="Proteomes" id="UP000237481"/>
    </source>
</evidence>
<accession>A0A2S4KTJ5</accession>
<keyword evidence="4" id="KW-1185">Reference proteome</keyword>
<feature type="transmembrane region" description="Helical" evidence="1">
    <location>
        <begin position="250"/>
        <end position="270"/>
    </location>
</feature>
<feature type="transmembrane region" description="Helical" evidence="1">
    <location>
        <begin position="328"/>
        <end position="350"/>
    </location>
</feature>
<keyword evidence="2" id="KW-0732">Signal</keyword>
<dbReference type="STRING" id="94208.A0A2S4KTJ5"/>
<keyword evidence="1" id="KW-1133">Transmembrane helix</keyword>
<feature type="transmembrane region" description="Helical" evidence="1">
    <location>
        <begin position="210"/>
        <end position="230"/>
    </location>
</feature>
<feature type="chain" id="PRO_5015657939" evidence="2">
    <location>
        <begin position="21"/>
        <end position="371"/>
    </location>
</feature>
<organism evidence="3 4">
    <name type="scientific">Tolypocladium paradoxum</name>
    <dbReference type="NCBI Taxonomy" id="94208"/>
    <lineage>
        <taxon>Eukaryota</taxon>
        <taxon>Fungi</taxon>
        <taxon>Dikarya</taxon>
        <taxon>Ascomycota</taxon>
        <taxon>Pezizomycotina</taxon>
        <taxon>Sordariomycetes</taxon>
        <taxon>Hypocreomycetidae</taxon>
        <taxon>Hypocreales</taxon>
        <taxon>Ophiocordycipitaceae</taxon>
        <taxon>Tolypocladium</taxon>
    </lineage>
</organism>
<keyword evidence="1" id="KW-0472">Membrane</keyword>
<gene>
    <name evidence="3" type="ORF">TPAR_06280</name>
</gene>
<comment type="caution">
    <text evidence="3">The sequence shown here is derived from an EMBL/GenBank/DDBJ whole genome shotgun (WGS) entry which is preliminary data.</text>
</comment>
<sequence>PPPAGPFLAWTSLLSSLASSIPDNQLLRIDDSLTRARDRNMSSTPLLAGAGGLPGPHVMQDHPVFLRASHSPWRCIPQDVLVILRGIVLAYLTATSAMIAHYKLTEESDKPLAHHLFDFSLISQVLVFVYHLVAFCWTFTHLYYPDPDDNEGGLEAWIIKAMSLPRNMASLRKQFYFTMFYSTCVVFSFMNSTIYWFVTRQHEAADGGDALLAAAAATGTDFLTTSILTANASTLASIPDAPFSDLFGEGWFLIFVVVSLHGVAAVIMVLEMLLFNSIKPPLALGCHFFGLMFNCLLYLAWAAFGKAVTGSWPFFWLDEAEVGSKEAVTAYCMGFVMLAPIMYTTMLGFMGIRQGLTESRGGGAAQEALDS</sequence>
<feature type="non-terminal residue" evidence="3">
    <location>
        <position position="1"/>
    </location>
</feature>